<keyword evidence="1" id="KW-1133">Transmembrane helix</keyword>
<evidence type="ECO:0000313" key="3">
    <source>
        <dbReference type="Proteomes" id="UP000325372"/>
    </source>
</evidence>
<protein>
    <submittedName>
        <fullName evidence="2">Phage holin family protein</fullName>
    </submittedName>
</protein>
<evidence type="ECO:0000256" key="1">
    <source>
        <dbReference type="SAM" id="Phobius"/>
    </source>
</evidence>
<gene>
    <name evidence="2" type="ORF">F3N42_09565</name>
</gene>
<organism evidence="2 3">
    <name type="scientific">Marinihelvus fidelis</name>
    <dbReference type="NCBI Taxonomy" id="2613842"/>
    <lineage>
        <taxon>Bacteria</taxon>
        <taxon>Pseudomonadati</taxon>
        <taxon>Pseudomonadota</taxon>
        <taxon>Gammaproteobacteria</taxon>
        <taxon>Chromatiales</taxon>
        <taxon>Wenzhouxiangellaceae</taxon>
        <taxon>Marinihelvus</taxon>
    </lineage>
</organism>
<proteinExistence type="predicted"/>
<feature type="transmembrane region" description="Helical" evidence="1">
    <location>
        <begin position="93"/>
        <end position="118"/>
    </location>
</feature>
<comment type="caution">
    <text evidence="2">The sequence shown here is derived from an EMBL/GenBank/DDBJ whole genome shotgun (WGS) entry which is preliminary data.</text>
</comment>
<evidence type="ECO:0000313" key="2">
    <source>
        <dbReference type="EMBL" id="KAA9131554.1"/>
    </source>
</evidence>
<feature type="transmembrane region" description="Helical" evidence="1">
    <location>
        <begin position="6"/>
        <end position="25"/>
    </location>
</feature>
<reference evidence="2 3" key="1">
    <citation type="submission" date="2019-09" db="EMBL/GenBank/DDBJ databases">
        <title>Wenzhouxiangella sp. Genome sequencing and assembly.</title>
        <authorList>
            <person name="Zhang R."/>
        </authorList>
    </citation>
    <scope>NUCLEOTIDE SEQUENCE [LARGE SCALE GENOMIC DNA]</scope>
    <source>
        <strain evidence="2 3">W260</strain>
    </source>
</reference>
<dbReference type="Proteomes" id="UP000325372">
    <property type="component" value="Unassembled WGS sequence"/>
</dbReference>
<keyword evidence="1" id="KW-0472">Membrane</keyword>
<name>A0A5N0TAU9_9GAMM</name>
<sequence length="121" mass="11883">MGALIGAIIAIAIAAVVSGVVIWVVSKLNLGLKVDGFGAAIIAGLVIGILSWLVGMFVPGLTGIVGAIINLVIAAAVIYLAGSMLKGLTVNGFGGAFIAAVAIALIQFLLAILLVGAISTT</sequence>
<accession>A0A5N0TAU9</accession>
<feature type="transmembrane region" description="Helical" evidence="1">
    <location>
        <begin position="64"/>
        <end position="81"/>
    </location>
</feature>
<keyword evidence="1" id="KW-0812">Transmembrane</keyword>
<keyword evidence="3" id="KW-1185">Reference proteome</keyword>
<dbReference type="InterPro" id="IPR007165">
    <property type="entry name" value="Phage_holin_4_2"/>
</dbReference>
<dbReference type="EMBL" id="VYXP01000005">
    <property type="protein sequence ID" value="KAA9131554.1"/>
    <property type="molecule type" value="Genomic_DNA"/>
</dbReference>
<dbReference type="AlphaFoldDB" id="A0A5N0TAU9"/>
<dbReference type="RefSeq" id="WP_150864203.1">
    <property type="nucleotide sequence ID" value="NZ_VYXP01000005.1"/>
</dbReference>
<dbReference type="Pfam" id="PF04020">
    <property type="entry name" value="Phage_holin_4_2"/>
    <property type="match status" value="1"/>
</dbReference>
<feature type="transmembrane region" description="Helical" evidence="1">
    <location>
        <begin position="37"/>
        <end position="58"/>
    </location>
</feature>